<feature type="non-terminal residue" evidence="2">
    <location>
        <position position="76"/>
    </location>
</feature>
<dbReference type="Proteomes" id="UP000824469">
    <property type="component" value="Unassembled WGS sequence"/>
</dbReference>
<dbReference type="EMBL" id="JAHRHJ020000010">
    <property type="protein sequence ID" value="KAH9297282.1"/>
    <property type="molecule type" value="Genomic_DNA"/>
</dbReference>
<evidence type="ECO:0000256" key="1">
    <source>
        <dbReference type="SAM" id="MobiDB-lite"/>
    </source>
</evidence>
<evidence type="ECO:0000313" key="3">
    <source>
        <dbReference type="Proteomes" id="UP000824469"/>
    </source>
</evidence>
<reference evidence="2 3" key="1">
    <citation type="journal article" date="2021" name="Nat. Plants">
        <title>The Taxus genome provides insights into paclitaxel biosynthesis.</title>
        <authorList>
            <person name="Xiong X."/>
            <person name="Gou J."/>
            <person name="Liao Q."/>
            <person name="Li Y."/>
            <person name="Zhou Q."/>
            <person name="Bi G."/>
            <person name="Li C."/>
            <person name="Du R."/>
            <person name="Wang X."/>
            <person name="Sun T."/>
            <person name="Guo L."/>
            <person name="Liang H."/>
            <person name="Lu P."/>
            <person name="Wu Y."/>
            <person name="Zhang Z."/>
            <person name="Ro D.K."/>
            <person name="Shang Y."/>
            <person name="Huang S."/>
            <person name="Yan J."/>
        </authorList>
    </citation>
    <scope>NUCLEOTIDE SEQUENCE [LARGE SCALE GENOMIC DNA]</scope>
    <source>
        <strain evidence="2">Ta-2019</strain>
    </source>
</reference>
<feature type="compositionally biased region" description="Acidic residues" evidence="1">
    <location>
        <begin position="26"/>
        <end position="35"/>
    </location>
</feature>
<protein>
    <submittedName>
        <fullName evidence="2">Uncharacterized protein</fullName>
    </submittedName>
</protein>
<proteinExistence type="predicted"/>
<feature type="compositionally biased region" description="Basic and acidic residues" evidence="1">
    <location>
        <begin position="36"/>
        <end position="47"/>
    </location>
</feature>
<gene>
    <name evidence="2" type="ORF">KI387_028964</name>
</gene>
<keyword evidence="3" id="KW-1185">Reference proteome</keyword>
<feature type="region of interest" description="Disordered" evidence="1">
    <location>
        <begin position="1"/>
        <end position="58"/>
    </location>
</feature>
<feature type="non-terminal residue" evidence="2">
    <location>
        <position position="1"/>
    </location>
</feature>
<sequence>FDSSDDDAVEHAPLLDPPNNQISDSSDSESSDDDDYVHSHSSEKSYDSEPNPHGTLWARKTLQIARDLVRDTSDMR</sequence>
<name>A0AA38FD22_TAXCH</name>
<evidence type="ECO:0000313" key="2">
    <source>
        <dbReference type="EMBL" id="KAH9297282.1"/>
    </source>
</evidence>
<dbReference type="AlphaFoldDB" id="A0AA38FD22"/>
<accession>A0AA38FD22</accession>
<organism evidence="2 3">
    <name type="scientific">Taxus chinensis</name>
    <name type="common">Chinese yew</name>
    <name type="synonym">Taxus wallichiana var. chinensis</name>
    <dbReference type="NCBI Taxonomy" id="29808"/>
    <lineage>
        <taxon>Eukaryota</taxon>
        <taxon>Viridiplantae</taxon>
        <taxon>Streptophyta</taxon>
        <taxon>Embryophyta</taxon>
        <taxon>Tracheophyta</taxon>
        <taxon>Spermatophyta</taxon>
        <taxon>Pinopsida</taxon>
        <taxon>Pinidae</taxon>
        <taxon>Conifers II</taxon>
        <taxon>Cupressales</taxon>
        <taxon>Taxaceae</taxon>
        <taxon>Taxus</taxon>
    </lineage>
</organism>
<comment type="caution">
    <text evidence="2">The sequence shown here is derived from an EMBL/GenBank/DDBJ whole genome shotgun (WGS) entry which is preliminary data.</text>
</comment>